<dbReference type="Pfam" id="PF08626">
    <property type="entry name" value="TRAPPC9-Trs120"/>
    <property type="match status" value="1"/>
</dbReference>
<dbReference type="OrthoDB" id="27962at2759"/>
<evidence type="ECO:0000256" key="1">
    <source>
        <dbReference type="SAM" id="MobiDB-lite"/>
    </source>
</evidence>
<keyword evidence="4" id="KW-1185">Reference proteome</keyword>
<evidence type="ECO:0000313" key="3">
    <source>
        <dbReference type="EMBL" id="KAG9396119.1"/>
    </source>
</evidence>
<dbReference type="PANTHER" id="PTHR21512">
    <property type="entry name" value="TRAFFICKING PROTEIN PARTICLE COMPLEX SUBUNIT 9"/>
    <property type="match status" value="1"/>
</dbReference>
<evidence type="ECO:0000313" key="4">
    <source>
        <dbReference type="Proteomes" id="UP000717585"/>
    </source>
</evidence>
<feature type="region of interest" description="Disordered" evidence="1">
    <location>
        <begin position="442"/>
        <end position="473"/>
    </location>
</feature>
<dbReference type="AlphaFoldDB" id="A0A8J6B9N8"/>
<dbReference type="InterPro" id="IPR058563">
    <property type="entry name" value="Trs120_TRAPPC9_N"/>
</dbReference>
<dbReference type="GO" id="GO:0005802">
    <property type="term" value="C:trans-Golgi network"/>
    <property type="evidence" value="ECO:0007669"/>
    <property type="project" value="TreeGrafter"/>
</dbReference>
<gene>
    <name evidence="3" type="ORF">J8273_2471</name>
</gene>
<evidence type="ECO:0000259" key="2">
    <source>
        <dbReference type="Pfam" id="PF08626"/>
    </source>
</evidence>
<dbReference type="Proteomes" id="UP000717585">
    <property type="component" value="Unassembled WGS sequence"/>
</dbReference>
<protein>
    <submittedName>
        <fullName evidence="3">TRAPP II complex Trs120</fullName>
    </submittedName>
</protein>
<organism evidence="3 4">
    <name type="scientific">Carpediemonas membranifera</name>
    <dbReference type="NCBI Taxonomy" id="201153"/>
    <lineage>
        <taxon>Eukaryota</taxon>
        <taxon>Metamonada</taxon>
        <taxon>Carpediemonas-like organisms</taxon>
        <taxon>Carpediemonas</taxon>
    </lineage>
</organism>
<reference evidence="3" key="1">
    <citation type="submission" date="2021-05" db="EMBL/GenBank/DDBJ databases">
        <title>A free-living protist that lacks canonical eukaryotic 1 DNA replication and segregation systems.</title>
        <authorList>
            <person name="Salas-Leiva D.E."/>
            <person name="Tromer E.C."/>
            <person name="Curtis B.A."/>
            <person name="Jerlstrom-Hultqvist J."/>
            <person name="Kolisko M."/>
            <person name="Yi Z."/>
            <person name="Salas-Leiva J.S."/>
            <person name="Gallot-Lavallee L."/>
            <person name="Kops G.J.P.L."/>
            <person name="Archibald J.M."/>
            <person name="Simpson A.G.B."/>
            <person name="Roger A.J."/>
        </authorList>
    </citation>
    <scope>NUCLEOTIDE SEQUENCE</scope>
    <source>
        <strain evidence="3">BICM</strain>
    </source>
</reference>
<dbReference type="EMBL" id="JAHDYR010000007">
    <property type="protein sequence ID" value="KAG9396119.1"/>
    <property type="molecule type" value="Genomic_DNA"/>
</dbReference>
<proteinExistence type="predicted"/>
<sequence>MKDLGFVDLLDRCYIGANVVALGNISDAAVQEFVLLIRRFSHIDLQSLHPTLFGSKSPFLYATGKNQYLHYQFIPAHASELLHHTPFVEDYPVSAISEDLHKTSAVRLIIGVMTAETARTDDRARQKWAALVGSGPTHARLFIVNCAPSVDDRPLWEEVLVDHTSSNTTVNLRDSVVHVPVTDFVQMTNFVETIMTDVSERMYMSLQTLFEAVRSMESTPVTILDEVSRSGLKRRKAGRIAKHLGDISLLAGSPRDALHYYNSAAAELAGSDPLWHAAALESETAAVLVDSATSLLVPPFSPTYIPPASTESTIQAHLEEAIAQYDSVGAVARAFSSTAALKLLVFKTGELRHPLRNVVFQYSGDARPGTTAHKTLDPDTRRAIGQQLSDIVSNASLINNTDDRTAVLVGIAGLASRLGFKRKAALVHWLVFSDPACSDPTVGSITEDETARDSRRLSRSSSRSSRSSRSTLGFPLASHEHQRLAVAILPRLVPVYGLDFIIDPAKRDLHANGRWDQMARALLVTLVKVHRAVGYSTSAARIALAMLIACTDLPRGDQAVLFDVISEHVTQPRAGPVFAGGGTRPTLSTKTLFPVQAPMLSFVRVHSSSVSRPRPLKSGPLLVERTETHAFPHWVCGMIGVISVDINNHWAFPVALADFHVKLDSPSVTLTIVTPTKVTLPPNRVTTIKISCHVTAHKMADFARVSLRSITASLNGFQSLDLFHPNTLVRFDVFPTLPSAEVALTTYTIINQSTRVVSLPLTLPVECKVTPDLSTVKVSSAHLEKGIVRLHSAVIVSDPSCSCKSSLELTIIADSGTKIVSPVPVELQMTMDLAVDTFFVQQDIVVNLLLAPGPEIVSSSIRRITDDGVVVIAEVSSASNVQLRCFIDKETGSLFGDGAVVSRAGIMLHIKRTPQQVLDFVSGNAKLFDGDVQLYWEATAACRGAFVLEDPEMDSTENLLYRSCAESSFVSPLSRSLDTKLEFPDTVEPFSQVDVRLTVTNKAACGQKIVGWVMPLVPGTPARQNSPELTHTVVWCGTYHFEATIDSNGTCEIIKSMILVHGGRYDMTALVTSVEGDALWSNVPVVAMKPLVCSG</sequence>
<dbReference type="PANTHER" id="PTHR21512:SF5">
    <property type="entry name" value="TRAFFICKING PROTEIN PARTICLE COMPLEX SUBUNIT 9"/>
    <property type="match status" value="1"/>
</dbReference>
<accession>A0A8J6B9N8</accession>
<feature type="domain" description="Trs120/TRAPPC9 N-terminal" evidence="2">
    <location>
        <begin position="233"/>
        <end position="287"/>
    </location>
</feature>
<feature type="compositionally biased region" description="Low complexity" evidence="1">
    <location>
        <begin position="459"/>
        <end position="470"/>
    </location>
</feature>
<comment type="caution">
    <text evidence="3">The sequence shown here is derived from an EMBL/GenBank/DDBJ whole genome shotgun (WGS) entry which is preliminary data.</text>
</comment>
<dbReference type="InterPro" id="IPR013935">
    <property type="entry name" value="Trs120_TRAPPC9"/>
</dbReference>
<name>A0A8J6B9N8_9EUKA</name>